<dbReference type="InterPro" id="IPR013985">
    <property type="entry name" value="Ald_Fedxn_OxRdtase_dom3"/>
</dbReference>
<dbReference type="PANTHER" id="PTHR30038:SF0">
    <property type="entry name" value="TUNGSTEN-CONTAINING ALDEHYDE FERREDOXIN OXIDOREDUCTASE"/>
    <property type="match status" value="1"/>
</dbReference>
<dbReference type="GO" id="GO:0051536">
    <property type="term" value="F:iron-sulfur cluster binding"/>
    <property type="evidence" value="ECO:0007669"/>
    <property type="project" value="InterPro"/>
</dbReference>
<protein>
    <recommendedName>
        <fullName evidence="1">Aldehyde ferredoxin oxidoreductase C-terminal domain-containing protein</fullName>
    </recommendedName>
</protein>
<dbReference type="InterPro" id="IPR036021">
    <property type="entry name" value="Tungsten_al_ferr_oxy-like_C"/>
</dbReference>
<gene>
    <name evidence="2" type="ORF">S01H1_83279</name>
</gene>
<dbReference type="GO" id="GO:0009055">
    <property type="term" value="F:electron transfer activity"/>
    <property type="evidence" value="ECO:0007669"/>
    <property type="project" value="InterPro"/>
</dbReference>
<proteinExistence type="predicted"/>
<dbReference type="EMBL" id="BARS01056588">
    <property type="protein sequence ID" value="GAG43957.1"/>
    <property type="molecule type" value="Genomic_DNA"/>
</dbReference>
<name>X0Y9K0_9ZZZZ</name>
<dbReference type="SUPFAM" id="SSF48310">
    <property type="entry name" value="Aldehyde ferredoxin oxidoreductase, C-terminal domains"/>
    <property type="match status" value="1"/>
</dbReference>
<sequence length="152" mass="17208">DSRIEDSLVADPGEVHILVDLENVMTALDTLGACKFMGFCVSSDEWVELVEHCLGRKFTYEDMVKLGERAYNLARVFSVREGLTRADDTLPPRLLEEPLPDGPAKGKVNENLTEMLDKYYELRGWDKATGKPTPAKLKELGLEEYITDIWEN</sequence>
<comment type="caution">
    <text evidence="2">The sequence shown here is derived from an EMBL/GenBank/DDBJ whole genome shotgun (WGS) entry which is preliminary data.</text>
</comment>
<dbReference type="InterPro" id="IPR001203">
    <property type="entry name" value="OxRdtase_Ald_Fedxn_C"/>
</dbReference>
<feature type="domain" description="Aldehyde ferredoxin oxidoreductase C-terminal" evidence="1">
    <location>
        <begin position="12"/>
        <end position="142"/>
    </location>
</feature>
<dbReference type="Gene3D" id="1.10.599.10">
    <property type="entry name" value="Aldehyde Ferredoxin Oxidoreductase Protein, subunit A, domain 3"/>
    <property type="match status" value="1"/>
</dbReference>
<accession>X0Y9K0</accession>
<evidence type="ECO:0000313" key="2">
    <source>
        <dbReference type="EMBL" id="GAG43957.1"/>
    </source>
</evidence>
<dbReference type="AlphaFoldDB" id="X0Y9K0"/>
<organism evidence="2">
    <name type="scientific">marine sediment metagenome</name>
    <dbReference type="NCBI Taxonomy" id="412755"/>
    <lineage>
        <taxon>unclassified sequences</taxon>
        <taxon>metagenomes</taxon>
        <taxon>ecological metagenomes</taxon>
    </lineage>
</organism>
<dbReference type="PANTHER" id="PTHR30038">
    <property type="entry name" value="ALDEHYDE FERREDOXIN OXIDOREDUCTASE"/>
    <property type="match status" value="1"/>
</dbReference>
<dbReference type="InterPro" id="IPR051919">
    <property type="entry name" value="W-dependent_AOR"/>
</dbReference>
<reference evidence="2" key="1">
    <citation type="journal article" date="2014" name="Front. Microbiol.">
        <title>High frequency of phylogenetically diverse reductive dehalogenase-homologous genes in deep subseafloor sedimentary metagenomes.</title>
        <authorList>
            <person name="Kawai M."/>
            <person name="Futagami T."/>
            <person name="Toyoda A."/>
            <person name="Takaki Y."/>
            <person name="Nishi S."/>
            <person name="Hori S."/>
            <person name="Arai W."/>
            <person name="Tsubouchi T."/>
            <person name="Morono Y."/>
            <person name="Uchiyama I."/>
            <person name="Ito T."/>
            <person name="Fujiyama A."/>
            <person name="Inagaki F."/>
            <person name="Takami H."/>
        </authorList>
    </citation>
    <scope>NUCLEOTIDE SEQUENCE</scope>
    <source>
        <strain evidence="2">Expedition CK06-06</strain>
    </source>
</reference>
<feature type="non-terminal residue" evidence="2">
    <location>
        <position position="1"/>
    </location>
</feature>
<dbReference type="Pfam" id="PF01314">
    <property type="entry name" value="AFOR_C"/>
    <property type="match status" value="1"/>
</dbReference>
<evidence type="ECO:0000259" key="1">
    <source>
        <dbReference type="Pfam" id="PF01314"/>
    </source>
</evidence>
<dbReference type="GO" id="GO:0016625">
    <property type="term" value="F:oxidoreductase activity, acting on the aldehyde or oxo group of donors, iron-sulfur protein as acceptor"/>
    <property type="evidence" value="ECO:0007669"/>
    <property type="project" value="InterPro"/>
</dbReference>